<protein>
    <recommendedName>
        <fullName evidence="3">SnoaL-like domain-containing protein</fullName>
    </recommendedName>
</protein>
<sequence>MTSAPITTAFLKETAKSVYITLCNKPRPESLVDLPLFQQNLSPDFKLYHDSKLLPEGGGREPFLTLWGKMVSGLPDLHLEIIDAIAEVEDAEQGNGRAWIYSKITGLHGGVDKLSVDMMKFEKGVVVEVVDVQRAL</sequence>
<organism evidence="1 2">
    <name type="scientific">Talaromyces islandicus</name>
    <name type="common">Penicillium islandicum</name>
    <dbReference type="NCBI Taxonomy" id="28573"/>
    <lineage>
        <taxon>Eukaryota</taxon>
        <taxon>Fungi</taxon>
        <taxon>Dikarya</taxon>
        <taxon>Ascomycota</taxon>
        <taxon>Pezizomycotina</taxon>
        <taxon>Eurotiomycetes</taxon>
        <taxon>Eurotiomycetidae</taxon>
        <taxon>Eurotiales</taxon>
        <taxon>Trichocomaceae</taxon>
        <taxon>Talaromyces</taxon>
        <taxon>Talaromyces sect. Islandici</taxon>
    </lineage>
</organism>
<dbReference type="SUPFAM" id="SSF54427">
    <property type="entry name" value="NTF2-like"/>
    <property type="match status" value="1"/>
</dbReference>
<dbReference type="OrthoDB" id="4220976at2759"/>
<evidence type="ECO:0000313" key="1">
    <source>
        <dbReference type="EMBL" id="CRG86901.1"/>
    </source>
</evidence>
<dbReference type="Proteomes" id="UP000054383">
    <property type="component" value="Unassembled WGS sequence"/>
</dbReference>
<dbReference type="EMBL" id="CVMT01000003">
    <property type="protein sequence ID" value="CRG86901.1"/>
    <property type="molecule type" value="Genomic_DNA"/>
</dbReference>
<dbReference type="Gene3D" id="3.10.450.50">
    <property type="match status" value="1"/>
</dbReference>
<reference evidence="1 2" key="1">
    <citation type="submission" date="2015-04" db="EMBL/GenBank/DDBJ databases">
        <authorList>
            <person name="Syromyatnikov M.Y."/>
            <person name="Popov V.N."/>
        </authorList>
    </citation>
    <scope>NUCLEOTIDE SEQUENCE [LARGE SCALE GENOMIC DNA]</scope>
    <source>
        <strain evidence="1">WF-38-12</strain>
    </source>
</reference>
<proteinExistence type="predicted"/>
<accession>A0A0U1LW64</accession>
<name>A0A0U1LW64_TALIS</name>
<gene>
    <name evidence="1" type="ORF">PISL3812_03914</name>
</gene>
<evidence type="ECO:0008006" key="3">
    <source>
        <dbReference type="Google" id="ProtNLM"/>
    </source>
</evidence>
<dbReference type="InterPro" id="IPR032710">
    <property type="entry name" value="NTF2-like_dom_sf"/>
</dbReference>
<keyword evidence="2" id="KW-1185">Reference proteome</keyword>
<dbReference type="AlphaFoldDB" id="A0A0U1LW64"/>
<evidence type="ECO:0000313" key="2">
    <source>
        <dbReference type="Proteomes" id="UP000054383"/>
    </source>
</evidence>